<dbReference type="PANTHER" id="PTHR33360">
    <property type="entry name" value="TRANSPOSASE FOR INSERTION SEQUENCE ELEMENT IS200"/>
    <property type="match status" value="1"/>
</dbReference>
<evidence type="ECO:0000313" key="3">
    <source>
        <dbReference type="Proteomes" id="UP000678679"/>
    </source>
</evidence>
<organism evidence="2 3">
    <name type="scientific">Flammeovirga yaeyamensis</name>
    <dbReference type="NCBI Taxonomy" id="367791"/>
    <lineage>
        <taxon>Bacteria</taxon>
        <taxon>Pseudomonadati</taxon>
        <taxon>Bacteroidota</taxon>
        <taxon>Cytophagia</taxon>
        <taxon>Cytophagales</taxon>
        <taxon>Flammeovirgaceae</taxon>
        <taxon>Flammeovirga</taxon>
    </lineage>
</organism>
<dbReference type="AlphaFoldDB" id="A0AAX1MZP5"/>
<dbReference type="Proteomes" id="UP000678679">
    <property type="component" value="Chromosome 1"/>
</dbReference>
<dbReference type="GO" id="GO:0006313">
    <property type="term" value="P:DNA transposition"/>
    <property type="evidence" value="ECO:0007669"/>
    <property type="project" value="InterPro"/>
</dbReference>
<dbReference type="GO" id="GO:0004803">
    <property type="term" value="F:transposase activity"/>
    <property type="evidence" value="ECO:0007669"/>
    <property type="project" value="InterPro"/>
</dbReference>
<feature type="domain" description="Transposase IS200-like" evidence="1">
    <location>
        <begin position="5"/>
        <end position="119"/>
    </location>
</feature>
<dbReference type="RefSeq" id="WP_169666224.1">
    <property type="nucleotide sequence ID" value="NZ_CP076132.1"/>
</dbReference>
<protein>
    <submittedName>
        <fullName evidence="2">IS200/IS605 family transposase</fullName>
    </submittedName>
</protein>
<accession>A0AAX1MZP5</accession>
<dbReference type="NCBIfam" id="NF033573">
    <property type="entry name" value="transpos_IS200"/>
    <property type="match status" value="1"/>
</dbReference>
<dbReference type="GO" id="GO:0003677">
    <property type="term" value="F:DNA binding"/>
    <property type="evidence" value="ECO:0007669"/>
    <property type="project" value="InterPro"/>
</dbReference>
<dbReference type="PANTHER" id="PTHR33360:SF2">
    <property type="entry name" value="TRANSPOSASE FOR INSERTION SEQUENCE ELEMENT IS200"/>
    <property type="match status" value="1"/>
</dbReference>
<evidence type="ECO:0000259" key="1">
    <source>
        <dbReference type="SMART" id="SM01321"/>
    </source>
</evidence>
<keyword evidence="3" id="KW-1185">Reference proteome</keyword>
<dbReference type="Gene3D" id="3.30.70.1290">
    <property type="entry name" value="Transposase IS200-like"/>
    <property type="match status" value="1"/>
</dbReference>
<dbReference type="SUPFAM" id="SSF143422">
    <property type="entry name" value="Transposase IS200-like"/>
    <property type="match status" value="1"/>
</dbReference>
<proteinExistence type="predicted"/>
<dbReference type="KEGG" id="fya:KMW28_13680"/>
<dbReference type="InterPro" id="IPR002686">
    <property type="entry name" value="Transposase_17"/>
</dbReference>
<name>A0AAX1MZP5_9BACT</name>
<dbReference type="Pfam" id="PF01797">
    <property type="entry name" value="Y1_Tnp"/>
    <property type="match status" value="1"/>
</dbReference>
<gene>
    <name evidence="2" type="primary">tnpA</name>
    <name evidence="2" type="ORF">KMW28_13680</name>
</gene>
<sequence length="141" mass="16916">MTRSKAELWVHMVWNTKNFEVHFTQVMWKDYLNDLFFSISEQYAIDLHQVNGYNNHVHALIRLRTGQNVEDIARVLKSISCSRIKSDLKIRKFSWQEGYYVCSVSPDRVVNVRGYIQRQWVKHERVVKYKEEVLVIFGEHL</sequence>
<dbReference type="SMART" id="SM01321">
    <property type="entry name" value="Y1_Tnp"/>
    <property type="match status" value="1"/>
</dbReference>
<dbReference type="EMBL" id="CP076132">
    <property type="protein sequence ID" value="QWG00702.1"/>
    <property type="molecule type" value="Genomic_DNA"/>
</dbReference>
<dbReference type="InterPro" id="IPR036515">
    <property type="entry name" value="Transposase_17_sf"/>
</dbReference>
<reference evidence="2 3" key="1">
    <citation type="submission" date="2021-05" db="EMBL/GenBank/DDBJ databases">
        <title>Comparative genomic studies on the polysaccharide-degrading batcterial strains of the Flammeovirga genus.</title>
        <authorList>
            <person name="Zewei F."/>
            <person name="Zheng Z."/>
            <person name="Yu L."/>
            <person name="Ruyue G."/>
            <person name="Yanhong M."/>
            <person name="Yuanyuan C."/>
            <person name="Jingyan G."/>
            <person name="Wenjun H."/>
        </authorList>
    </citation>
    <scope>NUCLEOTIDE SEQUENCE [LARGE SCALE GENOMIC DNA]</scope>
    <source>
        <strain evidence="2 3">NBRC:100898</strain>
    </source>
</reference>
<evidence type="ECO:0000313" key="2">
    <source>
        <dbReference type="EMBL" id="QWG00702.1"/>
    </source>
</evidence>